<organism evidence="1 2">
    <name type="scientific">Pyricularia oryzae (strain 70-15 / ATCC MYA-4617 / FGSC 8958)</name>
    <name type="common">Rice blast fungus</name>
    <name type="synonym">Magnaporthe oryzae</name>
    <dbReference type="NCBI Taxonomy" id="242507"/>
    <lineage>
        <taxon>Eukaryota</taxon>
        <taxon>Fungi</taxon>
        <taxon>Dikarya</taxon>
        <taxon>Ascomycota</taxon>
        <taxon>Pezizomycotina</taxon>
        <taxon>Sordariomycetes</taxon>
        <taxon>Sordariomycetidae</taxon>
        <taxon>Magnaporthales</taxon>
        <taxon>Pyriculariaceae</taxon>
        <taxon>Pyricularia</taxon>
    </lineage>
</organism>
<reference key="2">
    <citation type="submission" date="2011-05" db="EMBL/GenBank/DDBJ databases">
        <title>The Genome Sequence of Magnaporthe oryzae 70-15.</title>
        <authorList>
            <consortium name="The Broad Institute Genome Sequencing Platform"/>
            <person name="Ma L.-J."/>
            <person name="Dead R."/>
            <person name="Young S.K."/>
            <person name="Zeng Q."/>
            <person name="Gargeya S."/>
            <person name="Fitzgerald M."/>
            <person name="Haas B."/>
            <person name="Abouelleil A."/>
            <person name="Alvarado L."/>
            <person name="Arachchi H.M."/>
            <person name="Berlin A."/>
            <person name="Brown A."/>
            <person name="Chapman S.B."/>
            <person name="Chen Z."/>
            <person name="Dunbar C."/>
            <person name="Freedman E."/>
            <person name="Gearin G."/>
            <person name="Gellesch M."/>
            <person name="Goldberg J."/>
            <person name="Griggs A."/>
            <person name="Gujja S."/>
            <person name="Heiman D."/>
            <person name="Howarth C."/>
            <person name="Larson L."/>
            <person name="Lui A."/>
            <person name="MacDonald P.J.P."/>
            <person name="Mehta T."/>
            <person name="Montmayeur A."/>
            <person name="Murphy C."/>
            <person name="Neiman D."/>
            <person name="Pearson M."/>
            <person name="Priest M."/>
            <person name="Roberts A."/>
            <person name="Saif S."/>
            <person name="Shea T."/>
            <person name="Shenoy N."/>
            <person name="Sisk P."/>
            <person name="Stolte C."/>
            <person name="Sykes S."/>
            <person name="Yandava C."/>
            <person name="Wortman J."/>
            <person name="Nusbaum C."/>
            <person name="Birren B."/>
        </authorList>
    </citation>
    <scope>NUCLEOTIDE SEQUENCE</scope>
    <source>
        <strain>70-15</strain>
    </source>
</reference>
<name>G4N4J4_PYRO7</name>
<sequence length="105" mass="11833">MRNCLVFVIFNRFVLPCIEIWVLFHGSIKFQGGIPELPVAQAEGYCHLGEVRAHRASTQVLLCEKQAYQGETGSTAFKSRPVNAELCLKKALIVVMYYAPFQNRA</sequence>
<evidence type="ECO:0000313" key="2">
    <source>
        <dbReference type="Proteomes" id="UP000009058"/>
    </source>
</evidence>
<dbReference type="EMBL" id="CM001233">
    <property type="protein sequence ID" value="EHA52009.1"/>
    <property type="molecule type" value="Genomic_DNA"/>
</dbReference>
<dbReference type="Proteomes" id="UP000009058">
    <property type="component" value="Chromosome 3"/>
</dbReference>
<dbReference type="AlphaFoldDB" id="G4N4J4"/>
<dbReference type="InParanoid" id="G4N4J4"/>
<accession>G4N4J4</accession>
<protein>
    <submittedName>
        <fullName evidence="1">Uncharacterized protein</fullName>
    </submittedName>
</protein>
<dbReference type="GeneID" id="12984221"/>
<proteinExistence type="predicted"/>
<dbReference type="KEGG" id="mgr:MGG_16727"/>
<dbReference type="VEuPathDB" id="FungiDB:MGG_16727"/>
<dbReference type="HOGENOM" id="CLU_2237125_0_0_1"/>
<gene>
    <name evidence="1" type="ORF">MGG_16727</name>
</gene>
<dbReference type="RefSeq" id="XP_003711816.1">
    <property type="nucleotide sequence ID" value="XM_003711768.1"/>
</dbReference>
<evidence type="ECO:0000313" key="1">
    <source>
        <dbReference type="EMBL" id="EHA52009.1"/>
    </source>
</evidence>
<keyword evidence="2" id="KW-1185">Reference proteome</keyword>
<reference evidence="1 2" key="1">
    <citation type="journal article" date="2005" name="Nature">
        <title>The genome sequence of the rice blast fungus Magnaporthe grisea.</title>
        <authorList>
            <person name="Dean R.A."/>
            <person name="Talbot N.J."/>
            <person name="Ebbole D.J."/>
            <person name="Farman M.L."/>
            <person name="Mitchell T.K."/>
            <person name="Orbach M.J."/>
            <person name="Thon M."/>
            <person name="Kulkarni R."/>
            <person name="Xu J.R."/>
            <person name="Pan H."/>
            <person name="Read N.D."/>
            <person name="Lee Y.H."/>
            <person name="Carbone I."/>
            <person name="Brown D."/>
            <person name="Oh Y.Y."/>
            <person name="Donofrio N."/>
            <person name="Jeong J.S."/>
            <person name="Soanes D.M."/>
            <person name="Djonovic S."/>
            <person name="Kolomiets E."/>
            <person name="Rehmeyer C."/>
            <person name="Li W."/>
            <person name="Harding M."/>
            <person name="Kim S."/>
            <person name="Lebrun M.H."/>
            <person name="Bohnert H."/>
            <person name="Coughlan S."/>
            <person name="Butler J."/>
            <person name="Calvo S."/>
            <person name="Ma L.J."/>
            <person name="Nicol R."/>
            <person name="Purcell S."/>
            <person name="Nusbaum C."/>
            <person name="Galagan J.E."/>
            <person name="Birren B.W."/>
        </authorList>
    </citation>
    <scope>NUCLEOTIDE SEQUENCE [LARGE SCALE GENOMIC DNA]</scope>
    <source>
        <strain evidence="2">70-15 / ATCC MYA-4617 / FGSC 8958</strain>
    </source>
</reference>